<dbReference type="InterPro" id="IPR000522">
    <property type="entry name" value="ABC_transptr_permease_BtuC"/>
</dbReference>
<feature type="transmembrane region" description="Helical" evidence="8">
    <location>
        <begin position="309"/>
        <end position="326"/>
    </location>
</feature>
<dbReference type="Gene3D" id="1.10.3470.10">
    <property type="entry name" value="ABC transporter involved in vitamin B12 uptake, BtuC"/>
    <property type="match status" value="1"/>
</dbReference>
<evidence type="ECO:0000256" key="5">
    <source>
        <dbReference type="ARBA" id="ARBA00022692"/>
    </source>
</evidence>
<feature type="transmembrane region" description="Helical" evidence="8">
    <location>
        <begin position="94"/>
        <end position="112"/>
    </location>
</feature>
<keyword evidence="7 8" id="KW-0472">Membrane</keyword>
<evidence type="ECO:0000313" key="10">
    <source>
        <dbReference type="Proteomes" id="UP000199675"/>
    </source>
</evidence>
<protein>
    <submittedName>
        <fullName evidence="9">Iron complex transport system permease protein</fullName>
    </submittedName>
</protein>
<feature type="transmembrane region" description="Helical" evidence="8">
    <location>
        <begin position="12"/>
        <end position="32"/>
    </location>
</feature>
<feature type="transmembrane region" description="Helical" evidence="8">
    <location>
        <begin position="237"/>
        <end position="264"/>
    </location>
</feature>
<dbReference type="GO" id="GO:0022857">
    <property type="term" value="F:transmembrane transporter activity"/>
    <property type="evidence" value="ECO:0007669"/>
    <property type="project" value="InterPro"/>
</dbReference>
<dbReference type="PANTHER" id="PTHR30472">
    <property type="entry name" value="FERRIC ENTEROBACTIN TRANSPORT SYSTEM PERMEASE PROTEIN"/>
    <property type="match status" value="1"/>
</dbReference>
<keyword evidence="4" id="KW-1003">Cell membrane</keyword>
<dbReference type="OrthoDB" id="9055647at2"/>
<dbReference type="CDD" id="cd06550">
    <property type="entry name" value="TM_ABC_iron-siderophores_like"/>
    <property type="match status" value="1"/>
</dbReference>
<evidence type="ECO:0000256" key="4">
    <source>
        <dbReference type="ARBA" id="ARBA00022475"/>
    </source>
</evidence>
<proteinExistence type="inferred from homology"/>
<feature type="transmembrane region" description="Helical" evidence="8">
    <location>
        <begin position="118"/>
        <end position="137"/>
    </location>
</feature>
<dbReference type="STRING" id="488533.SAMN04487960_104283"/>
<gene>
    <name evidence="9" type="ORF">SAMN04487960_104283</name>
</gene>
<dbReference type="AlphaFoldDB" id="A0A1H2WVE7"/>
<dbReference type="InterPro" id="IPR037294">
    <property type="entry name" value="ABC_BtuC-like"/>
</dbReference>
<reference evidence="9 10" key="1">
    <citation type="submission" date="2016-10" db="EMBL/GenBank/DDBJ databases">
        <authorList>
            <person name="de Groot N.N."/>
        </authorList>
    </citation>
    <scope>NUCLEOTIDE SEQUENCE [LARGE SCALE GENOMIC DNA]</scope>
    <source>
        <strain evidence="9 10">CGMCC 1.7059</strain>
    </source>
</reference>
<dbReference type="GO" id="GO:0033214">
    <property type="term" value="P:siderophore-iron import into cell"/>
    <property type="evidence" value="ECO:0007669"/>
    <property type="project" value="TreeGrafter"/>
</dbReference>
<sequence length="334" mass="35131">MTVSNSATRPVTLYGATLLFLVLLFLIGLMAGSRWVSPTQLLSAIGGNSDLLTRITVLELRLPRNLLGFLGGAALGVAGAVMQSVTRNSLASPGLTGVIASAALAVVSLQTLSSPSALWLPAMALGGGLLGGSLTFVIAGRRQLQPERVVLAGIAVTSLATAVTTGLLLVSGAEAAELYYWLAGSLMGRGWLQLQMVLPWLLLPLGALFVMQRPFRLLQLEDDLALAMGLAVGRWRLTFLLLALLLAAALVAFTGPIVFIGLVAPHIARRLVGDQIQHWLPLSALFGGLLLLAADILARQLAFPQELPVGMLTALIGAPWLIYLINSQTSHRSA</sequence>
<dbReference type="Proteomes" id="UP000199675">
    <property type="component" value="Unassembled WGS sequence"/>
</dbReference>
<keyword evidence="3" id="KW-0813">Transport</keyword>
<evidence type="ECO:0000313" key="9">
    <source>
        <dbReference type="EMBL" id="SDW84214.1"/>
    </source>
</evidence>
<dbReference type="RefSeq" id="WP_091812521.1">
    <property type="nucleotide sequence ID" value="NZ_FNNE01000004.1"/>
</dbReference>
<dbReference type="PANTHER" id="PTHR30472:SF37">
    <property type="entry name" value="FE(3+) DICITRATE TRANSPORT SYSTEM PERMEASE PROTEIN FECD-RELATED"/>
    <property type="match status" value="1"/>
</dbReference>
<feature type="transmembrane region" description="Helical" evidence="8">
    <location>
        <begin position="190"/>
        <end position="210"/>
    </location>
</feature>
<feature type="transmembrane region" description="Helical" evidence="8">
    <location>
        <begin position="149"/>
        <end position="170"/>
    </location>
</feature>
<keyword evidence="5 8" id="KW-0812">Transmembrane</keyword>
<feature type="transmembrane region" description="Helical" evidence="8">
    <location>
        <begin position="276"/>
        <end position="297"/>
    </location>
</feature>
<keyword evidence="6 8" id="KW-1133">Transmembrane helix</keyword>
<evidence type="ECO:0000256" key="1">
    <source>
        <dbReference type="ARBA" id="ARBA00004651"/>
    </source>
</evidence>
<comment type="similarity">
    <text evidence="2">Belongs to the binding-protein-dependent transport system permease family. FecCD subfamily.</text>
</comment>
<organism evidence="9 10">
    <name type="scientific">Marinobacter mobilis</name>
    <dbReference type="NCBI Taxonomy" id="488533"/>
    <lineage>
        <taxon>Bacteria</taxon>
        <taxon>Pseudomonadati</taxon>
        <taxon>Pseudomonadota</taxon>
        <taxon>Gammaproteobacteria</taxon>
        <taxon>Pseudomonadales</taxon>
        <taxon>Marinobacteraceae</taxon>
        <taxon>Marinobacter</taxon>
    </lineage>
</organism>
<evidence type="ECO:0000256" key="3">
    <source>
        <dbReference type="ARBA" id="ARBA00022448"/>
    </source>
</evidence>
<accession>A0A1H2WVE7</accession>
<dbReference type="EMBL" id="FNNE01000004">
    <property type="protein sequence ID" value="SDW84214.1"/>
    <property type="molecule type" value="Genomic_DNA"/>
</dbReference>
<dbReference type="Pfam" id="PF01032">
    <property type="entry name" value="FecCD"/>
    <property type="match status" value="1"/>
</dbReference>
<evidence type="ECO:0000256" key="2">
    <source>
        <dbReference type="ARBA" id="ARBA00007935"/>
    </source>
</evidence>
<keyword evidence="10" id="KW-1185">Reference proteome</keyword>
<name>A0A1H2WVE7_9GAMM</name>
<feature type="transmembrane region" description="Helical" evidence="8">
    <location>
        <begin position="66"/>
        <end position="82"/>
    </location>
</feature>
<evidence type="ECO:0000256" key="6">
    <source>
        <dbReference type="ARBA" id="ARBA00022989"/>
    </source>
</evidence>
<dbReference type="GO" id="GO:0005886">
    <property type="term" value="C:plasma membrane"/>
    <property type="evidence" value="ECO:0007669"/>
    <property type="project" value="UniProtKB-SubCell"/>
</dbReference>
<evidence type="ECO:0000256" key="7">
    <source>
        <dbReference type="ARBA" id="ARBA00023136"/>
    </source>
</evidence>
<dbReference type="SUPFAM" id="SSF81345">
    <property type="entry name" value="ABC transporter involved in vitamin B12 uptake, BtuC"/>
    <property type="match status" value="1"/>
</dbReference>
<dbReference type="FunFam" id="1.10.3470.10:FF:000001">
    <property type="entry name" value="Vitamin B12 ABC transporter permease BtuC"/>
    <property type="match status" value="1"/>
</dbReference>
<comment type="subcellular location">
    <subcellularLocation>
        <location evidence="1">Cell membrane</location>
        <topology evidence="1">Multi-pass membrane protein</topology>
    </subcellularLocation>
</comment>
<evidence type="ECO:0000256" key="8">
    <source>
        <dbReference type="SAM" id="Phobius"/>
    </source>
</evidence>